<keyword evidence="2" id="KW-1185">Reference proteome</keyword>
<organism evidence="1 2">
    <name type="scientific">Portunus trituberculatus</name>
    <name type="common">Swimming crab</name>
    <name type="synonym">Neptunus trituberculatus</name>
    <dbReference type="NCBI Taxonomy" id="210409"/>
    <lineage>
        <taxon>Eukaryota</taxon>
        <taxon>Metazoa</taxon>
        <taxon>Ecdysozoa</taxon>
        <taxon>Arthropoda</taxon>
        <taxon>Crustacea</taxon>
        <taxon>Multicrustacea</taxon>
        <taxon>Malacostraca</taxon>
        <taxon>Eumalacostraca</taxon>
        <taxon>Eucarida</taxon>
        <taxon>Decapoda</taxon>
        <taxon>Pleocyemata</taxon>
        <taxon>Brachyura</taxon>
        <taxon>Eubrachyura</taxon>
        <taxon>Portunoidea</taxon>
        <taxon>Portunidae</taxon>
        <taxon>Portuninae</taxon>
        <taxon>Portunus</taxon>
    </lineage>
</organism>
<dbReference type="InterPro" id="IPR036691">
    <property type="entry name" value="Endo/exonu/phosph_ase_sf"/>
</dbReference>
<dbReference type="AlphaFoldDB" id="A0A5B7I5A2"/>
<evidence type="ECO:0008006" key="3">
    <source>
        <dbReference type="Google" id="ProtNLM"/>
    </source>
</evidence>
<gene>
    <name evidence="1" type="ORF">E2C01_071066</name>
</gene>
<sequence>MQKEVLNCLDNMLRKDRRVLLVGDLNCKHVNWEEMDANSHTGCWGRKCYNWQW</sequence>
<proteinExistence type="predicted"/>
<dbReference type="SUPFAM" id="SSF56219">
    <property type="entry name" value="DNase I-like"/>
    <property type="match status" value="1"/>
</dbReference>
<evidence type="ECO:0000313" key="2">
    <source>
        <dbReference type="Proteomes" id="UP000324222"/>
    </source>
</evidence>
<dbReference type="Proteomes" id="UP000324222">
    <property type="component" value="Unassembled WGS sequence"/>
</dbReference>
<accession>A0A5B7I5A2</accession>
<evidence type="ECO:0000313" key="1">
    <source>
        <dbReference type="EMBL" id="MPC76647.1"/>
    </source>
</evidence>
<name>A0A5B7I5A2_PORTR</name>
<comment type="caution">
    <text evidence="1">The sequence shown here is derived from an EMBL/GenBank/DDBJ whole genome shotgun (WGS) entry which is preliminary data.</text>
</comment>
<protein>
    <recommendedName>
        <fullName evidence="3">Endonuclease/exonuclease/phosphatase domain-containing protein</fullName>
    </recommendedName>
</protein>
<dbReference type="EMBL" id="VSRR010043862">
    <property type="protein sequence ID" value="MPC76647.1"/>
    <property type="molecule type" value="Genomic_DNA"/>
</dbReference>
<reference evidence="1 2" key="1">
    <citation type="submission" date="2019-05" db="EMBL/GenBank/DDBJ databases">
        <title>Another draft genome of Portunus trituberculatus and its Hox gene families provides insights of decapod evolution.</title>
        <authorList>
            <person name="Jeong J.-H."/>
            <person name="Song I."/>
            <person name="Kim S."/>
            <person name="Choi T."/>
            <person name="Kim D."/>
            <person name="Ryu S."/>
            <person name="Kim W."/>
        </authorList>
    </citation>
    <scope>NUCLEOTIDE SEQUENCE [LARGE SCALE GENOMIC DNA]</scope>
    <source>
        <tissue evidence="1">Muscle</tissue>
    </source>
</reference>